<dbReference type="PRINTS" id="PR00364">
    <property type="entry name" value="DISEASERSIST"/>
</dbReference>
<protein>
    <recommendedName>
        <fullName evidence="7">NB-ARC domain-containing protein</fullName>
    </recommendedName>
</protein>
<dbReference type="InterPro" id="IPR057135">
    <property type="entry name" value="At4g27190-like_LRR"/>
</dbReference>
<dbReference type="InterPro" id="IPR001611">
    <property type="entry name" value="Leu-rich_rpt"/>
</dbReference>
<evidence type="ECO:0000259" key="4">
    <source>
        <dbReference type="Pfam" id="PF23247"/>
    </source>
</evidence>
<accession>A0ABD3D7N1</accession>
<dbReference type="InterPro" id="IPR011992">
    <property type="entry name" value="EF-hand-dom_pair"/>
</dbReference>
<dbReference type="InterPro" id="IPR027417">
    <property type="entry name" value="P-loop_NTPase"/>
</dbReference>
<keyword evidence="6" id="KW-1185">Reference proteome</keyword>
<reference evidence="6" key="1">
    <citation type="journal article" date="2024" name="IScience">
        <title>Strigolactones Initiate the Formation of Haustorium-like Structures in Castilleja.</title>
        <authorList>
            <person name="Buerger M."/>
            <person name="Peterson D."/>
            <person name="Chory J."/>
        </authorList>
    </citation>
    <scope>NUCLEOTIDE SEQUENCE [LARGE SCALE GENOMIC DNA]</scope>
</reference>
<comment type="similarity">
    <text evidence="1">Belongs to the disease resistance NB-LRR family.</text>
</comment>
<gene>
    <name evidence="5" type="ORF">CASFOL_019593</name>
</gene>
<dbReference type="Pfam" id="PF23247">
    <property type="entry name" value="LRR_RPS2"/>
    <property type="match status" value="1"/>
</dbReference>
<organism evidence="5 6">
    <name type="scientific">Castilleja foliolosa</name>
    <dbReference type="NCBI Taxonomy" id="1961234"/>
    <lineage>
        <taxon>Eukaryota</taxon>
        <taxon>Viridiplantae</taxon>
        <taxon>Streptophyta</taxon>
        <taxon>Embryophyta</taxon>
        <taxon>Tracheophyta</taxon>
        <taxon>Spermatophyta</taxon>
        <taxon>Magnoliopsida</taxon>
        <taxon>eudicotyledons</taxon>
        <taxon>Gunneridae</taxon>
        <taxon>Pentapetalae</taxon>
        <taxon>asterids</taxon>
        <taxon>lamiids</taxon>
        <taxon>Lamiales</taxon>
        <taxon>Orobanchaceae</taxon>
        <taxon>Pedicularideae</taxon>
        <taxon>Castillejinae</taxon>
        <taxon>Castilleja</taxon>
    </lineage>
</organism>
<dbReference type="InterPro" id="IPR050905">
    <property type="entry name" value="Plant_NBS-LRR"/>
</dbReference>
<dbReference type="Pfam" id="PF00931">
    <property type="entry name" value="NB-ARC"/>
    <property type="match status" value="1"/>
</dbReference>
<dbReference type="EMBL" id="JAVIJP010000026">
    <property type="protein sequence ID" value="KAL3637294.1"/>
    <property type="molecule type" value="Genomic_DNA"/>
</dbReference>
<dbReference type="SUPFAM" id="SSF47473">
    <property type="entry name" value="EF-hand"/>
    <property type="match status" value="1"/>
</dbReference>
<evidence type="ECO:0000259" key="3">
    <source>
        <dbReference type="Pfam" id="PF00931"/>
    </source>
</evidence>
<dbReference type="Gene3D" id="3.40.50.300">
    <property type="entry name" value="P-loop containing nucleotide triphosphate hydrolases"/>
    <property type="match status" value="1"/>
</dbReference>
<dbReference type="InterPro" id="IPR002182">
    <property type="entry name" value="NB-ARC"/>
</dbReference>
<dbReference type="CDD" id="cd00009">
    <property type="entry name" value="AAA"/>
    <property type="match status" value="1"/>
</dbReference>
<evidence type="ECO:0008006" key="7">
    <source>
        <dbReference type="Google" id="ProtNLM"/>
    </source>
</evidence>
<evidence type="ECO:0000256" key="2">
    <source>
        <dbReference type="ARBA" id="ARBA00022821"/>
    </source>
</evidence>
<comment type="caution">
    <text evidence="5">The sequence shown here is derived from an EMBL/GenBank/DDBJ whole genome shotgun (WGS) entry which is preliminary data.</text>
</comment>
<evidence type="ECO:0000313" key="6">
    <source>
        <dbReference type="Proteomes" id="UP001632038"/>
    </source>
</evidence>
<dbReference type="Pfam" id="PF13855">
    <property type="entry name" value="LRR_8"/>
    <property type="match status" value="2"/>
</dbReference>
<dbReference type="Gene3D" id="3.80.10.10">
    <property type="entry name" value="Ribonuclease Inhibitor"/>
    <property type="match status" value="3"/>
</dbReference>
<dbReference type="SUPFAM" id="SSF52047">
    <property type="entry name" value="RNI-like"/>
    <property type="match status" value="2"/>
</dbReference>
<feature type="domain" description="Disease resistance protein At4g27190-like leucine-rich repeats" evidence="4">
    <location>
        <begin position="1220"/>
        <end position="1339"/>
    </location>
</feature>
<dbReference type="Proteomes" id="UP001632038">
    <property type="component" value="Unassembled WGS sequence"/>
</dbReference>
<proteinExistence type="inferred from homology"/>
<name>A0ABD3D7N1_9LAMI</name>
<dbReference type="InterPro" id="IPR032675">
    <property type="entry name" value="LRR_dom_sf"/>
</dbReference>
<feature type="domain" description="NB-ARC" evidence="3">
    <location>
        <begin position="108"/>
        <end position="203"/>
    </location>
</feature>
<dbReference type="Gene3D" id="1.10.238.10">
    <property type="entry name" value="EF-hand"/>
    <property type="match status" value="1"/>
</dbReference>
<dbReference type="SUPFAM" id="SSF52540">
    <property type="entry name" value="P-loop containing nucleoside triphosphate hydrolases"/>
    <property type="match status" value="1"/>
</dbReference>
<keyword evidence="2" id="KW-0611">Plant defense</keyword>
<evidence type="ECO:0000313" key="5">
    <source>
        <dbReference type="EMBL" id="KAL3637294.1"/>
    </source>
</evidence>
<sequence>MGSTEEISATAKASVDEFLRIMSLPDIDSEEVRKNAFEALNKAQTDDQAIVPANLFCSFMKNRGVELTVEEVEETINQVKNRTKNEGNINYDEFIEIIKLLKNPTVMDQLKRLYEAFDKTDDKKTFVLHGEPGVGKTWMARKIADRAIRLGRFDVALWIYLDGVYSASTLEESIVRQLSIISTSNESKHWALKQKKLLLIFDDEGNKMKIKVDLDQKLLLVTNVEVGNNIINMYDTLVIDQLESCTFLVTRKNRPASGEFGMTVLPLTHDEAMSFVKDENVLGLADIFISKSRKFPSEILVISKALSYAGQSEPRLTKLKNEIMKLEKDKKDSISFKDLEMLLINGYDKLPKSVLIDFFSSETSDENFLNRGKMVDYNELISYWIIEGHLGHFDRIEDAYEEGHRVLMELLECGLLRNQESGRVMLGGKKFDFDVHEYYNFFRRIRLGLATSFDNKLGKTAATHGMIRTVSTTNNGLEKRKVSTLLLDGNYIGGIKYDEIFNSVDEIENLAIFNPTGKYFPLPMSKMNLRLLVLRCCEFLDTTEMIFDFWDQNNFNNLTVFEISGPSSLKIIPGTIFTHMPNLKNINLSFLEVEFLPESFYTLTKLETLILRGCSSLKELRSLKKFVNLEVLDVSGSKSISIIHDKSFSKNKKLRIINLSGTKIETLPLVHSLENLKSLSLTDCSCLLRIRKNGSLKRLQILDISGASKVEEFLEPSLEGLENLDFLDASRTNVVKLPSNIGNPRYLYLRNCMHLEKLPPVEGLSKIEVLDLSDSKNLREVRVEFFKNVKSLRELNLSKTKVSNLSFLLCLGTLRKLYLSHCLSLEKFEKNLSDLKELEILDFSGCENLKEIESESFDNMPSLYSLDLSGLTHLDKLPTLSKLESLKNLRVKNCPKLTELPGVEQITALENLDHSGTFLKPSPKFHPDCHPVVFGPIFVSSEEINTEKLLTDLGAQNISELTHPELDQEGSNEECNWSISNWQGEETSHNAPISGVHFLRLLKMYPSLIRNNFGRFNFLIYPSEVQAVQYLPDKHEYSHEISLRDVYLCQVTNQDFKKRLEIRGFNYGPLCVEPLLQESEFIIITDSPFLRFLIDGVLKNVKACWIERCNEMEHAIIDENNNLEILWISDVMRLKSLISFEIKNTSFTSLKSLYLEFCPSLDSLCSSSLQLQNLETLYIKYCQKLGCLFSENASLAKLDKLTALHLWGLPELTKIACEAQSLTTLRIGECPMLENIFKSAPQDGEIEYVGHEKLEILHVKFCDKLKTVFETGHSDDVAVYLPALQELEVWGLPEMEKIGCNVPKLRRLKIAECHSLESVVVDLAGGFERLDVLEVKCCDKLKEISQGGEITERPLDVYSMELLCLPELKRLGVLANAGFHKIWGCPKV</sequence>
<dbReference type="PANTHER" id="PTHR33463">
    <property type="entry name" value="NB-ARC DOMAIN-CONTAINING PROTEIN-RELATED"/>
    <property type="match status" value="1"/>
</dbReference>
<evidence type="ECO:0000256" key="1">
    <source>
        <dbReference type="ARBA" id="ARBA00008894"/>
    </source>
</evidence>
<dbReference type="SUPFAM" id="SSF52058">
    <property type="entry name" value="L domain-like"/>
    <property type="match status" value="1"/>
</dbReference>